<evidence type="ECO:0000313" key="10">
    <source>
        <dbReference type="Proteomes" id="UP000183788"/>
    </source>
</evidence>
<evidence type="ECO:0000256" key="4">
    <source>
        <dbReference type="ARBA" id="ARBA00022898"/>
    </source>
</evidence>
<gene>
    <name evidence="8" type="ORF">SAMN05661012_02962</name>
    <name evidence="9" type="ORF">SR876_30700</name>
</gene>
<dbReference type="InterPro" id="IPR015421">
    <property type="entry name" value="PyrdxlP-dep_Trfase_major"/>
</dbReference>
<dbReference type="GO" id="GO:0005737">
    <property type="term" value="C:cytoplasm"/>
    <property type="evidence" value="ECO:0007669"/>
    <property type="project" value="TreeGrafter"/>
</dbReference>
<dbReference type="Proteomes" id="UP000183788">
    <property type="component" value="Unassembled WGS sequence"/>
</dbReference>
<keyword evidence="5 7" id="KW-0456">Lyase</keyword>
<dbReference type="PANTHER" id="PTHR45677">
    <property type="entry name" value="GLUTAMATE DECARBOXYLASE-RELATED"/>
    <property type="match status" value="1"/>
</dbReference>
<dbReference type="Gene3D" id="3.90.1150.10">
    <property type="entry name" value="Aspartate Aminotransferase, domain 1"/>
    <property type="match status" value="1"/>
</dbReference>
<dbReference type="Pfam" id="PF00282">
    <property type="entry name" value="Pyridoxal_deC"/>
    <property type="match status" value="1"/>
</dbReference>
<dbReference type="AlphaFoldDB" id="A0A1K1QNC9"/>
<dbReference type="InterPro" id="IPR015422">
    <property type="entry name" value="PyrdxlP-dep_Trfase_small"/>
</dbReference>
<evidence type="ECO:0000256" key="2">
    <source>
        <dbReference type="ARBA" id="ARBA00009533"/>
    </source>
</evidence>
<evidence type="ECO:0000256" key="5">
    <source>
        <dbReference type="ARBA" id="ARBA00023239"/>
    </source>
</evidence>
<comment type="cofactor">
    <cofactor evidence="1 6 7">
        <name>pyridoxal 5'-phosphate</name>
        <dbReference type="ChEBI" id="CHEBI:597326"/>
    </cofactor>
</comment>
<dbReference type="SUPFAM" id="SSF53383">
    <property type="entry name" value="PLP-dependent transferases"/>
    <property type="match status" value="1"/>
</dbReference>
<reference evidence="8 10" key="1">
    <citation type="submission" date="2016-11" db="EMBL/GenBank/DDBJ databases">
        <authorList>
            <person name="Jaros S."/>
            <person name="Januszkiewicz K."/>
            <person name="Wedrychowicz H."/>
        </authorList>
    </citation>
    <scope>NUCLEOTIDE SEQUENCE [LARGE SCALE GENOMIC DNA]</scope>
    <source>
        <strain evidence="8 10">DSM 784</strain>
    </source>
</reference>
<dbReference type="Gene3D" id="3.40.640.10">
    <property type="entry name" value="Type I PLP-dependent aspartate aminotransferase-like (Major domain)"/>
    <property type="match status" value="1"/>
</dbReference>
<dbReference type="STRING" id="1004.SAMN05661012_02962"/>
<dbReference type="InterPro" id="IPR015424">
    <property type="entry name" value="PyrdxlP-dep_Trfase"/>
</dbReference>
<dbReference type="GO" id="GO:0016831">
    <property type="term" value="F:carboxy-lyase activity"/>
    <property type="evidence" value="ECO:0007669"/>
    <property type="project" value="UniProtKB-KW"/>
</dbReference>
<organism evidence="8 10">
    <name type="scientific">Chitinophaga sancti</name>
    <dbReference type="NCBI Taxonomy" id="1004"/>
    <lineage>
        <taxon>Bacteria</taxon>
        <taxon>Pseudomonadati</taxon>
        <taxon>Bacteroidota</taxon>
        <taxon>Chitinophagia</taxon>
        <taxon>Chitinophagales</taxon>
        <taxon>Chitinophagaceae</taxon>
        <taxon>Chitinophaga</taxon>
    </lineage>
</organism>
<keyword evidence="11" id="KW-1185">Reference proteome</keyword>
<evidence type="ECO:0000313" key="9">
    <source>
        <dbReference type="EMBL" id="WQG89303.1"/>
    </source>
</evidence>
<dbReference type="OrthoDB" id="9803665at2"/>
<sequence length="495" mass="54622">MKTTAAIGIPKLFSCQFEGKLLDAFPFEQGYTPASAEAYIDFVKQELAPQIVNVAHPRYIGHMTGPVPPLMHELHGCMALFNQNLVKLETSGIATHIEREVIGELHRIFFQKGEEFYKYYTPDPDHCLGNITSGGTLSNITALSYALSKKLSNPEDPSASINNIGLLKSMVNKGYTDIVVLGTAHSHYSMNKAMRLLGLGYQSFIKIDPAILKSAEGRGMLSGMMENYKKAGTLVLALIGVAGTTEAGIIDPLEMMAEVAAEHDVHFHVDAAFGGAFMFSDKLADKLQGITQADSITLCGHKQLYLPMGISVCLFKSPELAGYSEINSHYQARKGGIDLGKYTIEGSRPFSAFIIHGVLRLIGKEGYAEILESNHDRARYFGELVAAHGSFELYNTPELNIVLYRYVPTWLRTRVKKGTLSKTEQQELNRLNVIIQKRQFDKGSSFVSYTEIPDASGSGERVVWLRAVLMNPYTSPQDLQEILQEQETIAAAVIL</sequence>
<dbReference type="RefSeq" id="WP_072361459.1">
    <property type="nucleotide sequence ID" value="NZ_CP139972.1"/>
</dbReference>
<comment type="similarity">
    <text evidence="2 7">Belongs to the group II decarboxylase family.</text>
</comment>
<proteinExistence type="inferred from homology"/>
<evidence type="ECO:0000313" key="8">
    <source>
        <dbReference type="EMBL" id="SFW61408.1"/>
    </source>
</evidence>
<name>A0A1K1QNC9_9BACT</name>
<dbReference type="GO" id="GO:0030170">
    <property type="term" value="F:pyridoxal phosphate binding"/>
    <property type="evidence" value="ECO:0007669"/>
    <property type="project" value="InterPro"/>
</dbReference>
<protein>
    <submittedName>
        <fullName evidence="8">Glutamate decarboxylase</fullName>
    </submittedName>
    <submittedName>
        <fullName evidence="9">Pyridoxal-dependent decarboxylase</fullName>
    </submittedName>
</protein>
<evidence type="ECO:0000256" key="7">
    <source>
        <dbReference type="RuleBase" id="RU000382"/>
    </source>
</evidence>
<dbReference type="GO" id="GO:0019752">
    <property type="term" value="P:carboxylic acid metabolic process"/>
    <property type="evidence" value="ECO:0007669"/>
    <property type="project" value="InterPro"/>
</dbReference>
<dbReference type="EMBL" id="CP140154">
    <property type="protein sequence ID" value="WQG89303.1"/>
    <property type="molecule type" value="Genomic_DNA"/>
</dbReference>
<evidence type="ECO:0000256" key="6">
    <source>
        <dbReference type="PIRSR" id="PIRSR602129-50"/>
    </source>
</evidence>
<evidence type="ECO:0000256" key="3">
    <source>
        <dbReference type="ARBA" id="ARBA00022793"/>
    </source>
</evidence>
<keyword evidence="4 6" id="KW-0663">Pyridoxal phosphate</keyword>
<keyword evidence="3" id="KW-0210">Decarboxylase</keyword>
<evidence type="ECO:0000313" key="11">
    <source>
        <dbReference type="Proteomes" id="UP001326715"/>
    </source>
</evidence>
<feature type="modified residue" description="N6-(pyridoxal phosphate)lysine" evidence="6">
    <location>
        <position position="302"/>
    </location>
</feature>
<dbReference type="InterPro" id="IPR002129">
    <property type="entry name" value="PyrdxlP-dep_de-COase"/>
</dbReference>
<dbReference type="EMBL" id="FPIZ01000008">
    <property type="protein sequence ID" value="SFW61408.1"/>
    <property type="molecule type" value="Genomic_DNA"/>
</dbReference>
<dbReference type="Proteomes" id="UP001326715">
    <property type="component" value="Chromosome"/>
</dbReference>
<accession>A0A1K1QNC9</accession>
<evidence type="ECO:0000256" key="1">
    <source>
        <dbReference type="ARBA" id="ARBA00001933"/>
    </source>
</evidence>
<dbReference type="PANTHER" id="PTHR45677:SF8">
    <property type="entry name" value="CYSTEINE SULFINIC ACID DECARBOXYLASE"/>
    <property type="match status" value="1"/>
</dbReference>
<reference evidence="9 11" key="2">
    <citation type="submission" date="2023-11" db="EMBL/GenBank/DDBJ databases">
        <title>MicrobeMod: A computational toolkit for identifying prokaryotic methylation and restriction-modification with nanopore sequencing.</title>
        <authorList>
            <person name="Crits-Christoph A."/>
            <person name="Kang S.C."/>
            <person name="Lee H."/>
            <person name="Ostrov N."/>
        </authorList>
    </citation>
    <scope>NUCLEOTIDE SEQUENCE [LARGE SCALE GENOMIC DNA]</scope>
    <source>
        <strain evidence="9 11">ATCC 23090</strain>
    </source>
</reference>